<feature type="domain" description="Calcineurin-like phosphoesterase" evidence="9">
    <location>
        <begin position="173"/>
        <end position="309"/>
    </location>
</feature>
<dbReference type="GO" id="GO:0000166">
    <property type="term" value="F:nucleotide binding"/>
    <property type="evidence" value="ECO:0007669"/>
    <property type="project" value="UniProtKB-KW"/>
</dbReference>
<name>A0AAD9KVN3_RIDPI</name>
<keyword evidence="7 8" id="KW-0378">Hydrolase</keyword>
<evidence type="ECO:0000256" key="6">
    <source>
        <dbReference type="ARBA" id="ARBA00022741"/>
    </source>
</evidence>
<dbReference type="FunFam" id="3.60.21.10:FF:000020">
    <property type="entry name" value="NT5E isoform 4"/>
    <property type="match status" value="1"/>
</dbReference>
<keyword evidence="5" id="KW-0732">Signal</keyword>
<dbReference type="PRINTS" id="PR01607">
    <property type="entry name" value="APYRASEFAMLY"/>
</dbReference>
<evidence type="ECO:0000256" key="7">
    <source>
        <dbReference type="ARBA" id="ARBA00022801"/>
    </source>
</evidence>
<evidence type="ECO:0000256" key="2">
    <source>
        <dbReference type="ARBA" id="ARBA00006654"/>
    </source>
</evidence>
<dbReference type="EC" id="3.1.3.5" evidence="3"/>
<reference evidence="10" key="1">
    <citation type="journal article" date="2023" name="Mol. Biol. Evol.">
        <title>Third-Generation Sequencing Reveals the Adaptive Role of the Epigenome in Three Deep-Sea Polychaetes.</title>
        <authorList>
            <person name="Perez M."/>
            <person name="Aroh O."/>
            <person name="Sun Y."/>
            <person name="Lan Y."/>
            <person name="Juniper S.K."/>
            <person name="Young C.R."/>
            <person name="Angers B."/>
            <person name="Qian P.Y."/>
        </authorList>
    </citation>
    <scope>NUCLEOTIDE SEQUENCE</scope>
    <source>
        <strain evidence="10">R07B-5</strain>
    </source>
</reference>
<dbReference type="EMBL" id="JAODUO010000550">
    <property type="protein sequence ID" value="KAK2178266.1"/>
    <property type="molecule type" value="Genomic_DNA"/>
</dbReference>
<dbReference type="PROSITE" id="PS00785">
    <property type="entry name" value="5_NUCLEOTIDASE_1"/>
    <property type="match status" value="1"/>
</dbReference>
<dbReference type="SUPFAM" id="SSF56300">
    <property type="entry name" value="Metallo-dependent phosphatases"/>
    <property type="match status" value="2"/>
</dbReference>
<dbReference type="AlphaFoldDB" id="A0AAD9KVN3"/>
<sequence>MADSRVCARSPLSSLRRYAHCLVAALWLFSWFAVADASFNLTLLHTNDVHAHFEQSNAYNSPCTAKDAARGRCYGGVARRYTKVEEIRRSHDNVLLLDAGDEFQGTVWFFFYKGSVASHFMNRLHYNAMTLGNHEFDAGVGSLTSQRTWSMCKILFADTRQPRVRCWGRFFDVTTYLTLGNHEFDAGVGSLTTFLHNLTFPVVSANIDASKEPTLAACFTKSTILNVTGEMIGIVGYTTPDTKATSNQVNVKRIDFLDPIGSIQNEVDKLITQNINKIVVLGHGGYLLDQKIAKEVKGIDIVIGGHSHTFLYSGTPPGREKPKGDYPTVVKQDSGDEVLVVQAFAYGKYLGFLQLEFDDVGKVTSWAGQPIVLDKSVEQDPDILAELETYKAPLQTFKARTLGKRRSGGRRHVPGEGVLPGDSLMAVDLEGRYIIQMLEHSVVDYDPTAVKGKFLQMSGNLLSDTLVVYLRRRSTIVQGLDDNIVFRSSPKLVIDPGPTQKPLPTRNPGRAIITQRSAATRGHACLLLLVCALVFQIA</sequence>
<evidence type="ECO:0000313" key="11">
    <source>
        <dbReference type="Proteomes" id="UP001209878"/>
    </source>
</evidence>
<evidence type="ECO:0000259" key="9">
    <source>
        <dbReference type="Pfam" id="PF00149"/>
    </source>
</evidence>
<dbReference type="InterPro" id="IPR006146">
    <property type="entry name" value="5'-Nucleotdase_CS"/>
</dbReference>
<dbReference type="Proteomes" id="UP001209878">
    <property type="component" value="Unassembled WGS sequence"/>
</dbReference>
<dbReference type="PROSITE" id="PS00786">
    <property type="entry name" value="5_NUCLEOTIDASE_2"/>
    <property type="match status" value="1"/>
</dbReference>
<comment type="similarity">
    <text evidence="2 8">Belongs to the 5'-nucleotidase family.</text>
</comment>
<dbReference type="InterPro" id="IPR004843">
    <property type="entry name" value="Calcineurin-like_PHP"/>
</dbReference>
<evidence type="ECO:0000256" key="4">
    <source>
        <dbReference type="ARBA" id="ARBA00022723"/>
    </source>
</evidence>
<dbReference type="Gene3D" id="3.60.21.10">
    <property type="match status" value="2"/>
</dbReference>
<dbReference type="InterPro" id="IPR029052">
    <property type="entry name" value="Metallo-depent_PP-like"/>
</dbReference>
<evidence type="ECO:0000256" key="3">
    <source>
        <dbReference type="ARBA" id="ARBA00012643"/>
    </source>
</evidence>
<evidence type="ECO:0000256" key="5">
    <source>
        <dbReference type="ARBA" id="ARBA00022729"/>
    </source>
</evidence>
<dbReference type="GO" id="GO:0008253">
    <property type="term" value="F:5'-nucleotidase activity"/>
    <property type="evidence" value="ECO:0007669"/>
    <property type="project" value="UniProtKB-EC"/>
</dbReference>
<dbReference type="Pfam" id="PF00149">
    <property type="entry name" value="Metallophos"/>
    <property type="match status" value="2"/>
</dbReference>
<gene>
    <name evidence="10" type="ORF">NP493_550g03022</name>
</gene>
<evidence type="ECO:0000313" key="10">
    <source>
        <dbReference type="EMBL" id="KAK2178266.1"/>
    </source>
</evidence>
<proteinExistence type="inferred from homology"/>
<dbReference type="InterPro" id="IPR006179">
    <property type="entry name" value="5_nucleotidase/apyrase"/>
</dbReference>
<dbReference type="GO" id="GO:0046872">
    <property type="term" value="F:metal ion binding"/>
    <property type="evidence" value="ECO:0007669"/>
    <property type="project" value="UniProtKB-KW"/>
</dbReference>
<comment type="caution">
    <text evidence="10">The sequence shown here is derived from an EMBL/GenBank/DDBJ whole genome shotgun (WGS) entry which is preliminary data.</text>
</comment>
<keyword evidence="4" id="KW-0479">Metal-binding</keyword>
<evidence type="ECO:0000256" key="8">
    <source>
        <dbReference type="RuleBase" id="RU362119"/>
    </source>
</evidence>
<organism evidence="10 11">
    <name type="scientific">Ridgeia piscesae</name>
    <name type="common">Tubeworm</name>
    <dbReference type="NCBI Taxonomy" id="27915"/>
    <lineage>
        <taxon>Eukaryota</taxon>
        <taxon>Metazoa</taxon>
        <taxon>Spiralia</taxon>
        <taxon>Lophotrochozoa</taxon>
        <taxon>Annelida</taxon>
        <taxon>Polychaeta</taxon>
        <taxon>Sedentaria</taxon>
        <taxon>Canalipalpata</taxon>
        <taxon>Sabellida</taxon>
        <taxon>Siboglinidae</taxon>
        <taxon>Ridgeia</taxon>
    </lineage>
</organism>
<dbReference type="GO" id="GO:0009166">
    <property type="term" value="P:nucleotide catabolic process"/>
    <property type="evidence" value="ECO:0007669"/>
    <property type="project" value="InterPro"/>
</dbReference>
<accession>A0AAD9KVN3</accession>
<dbReference type="CDD" id="cd07409">
    <property type="entry name" value="MPP_CD73_N"/>
    <property type="match status" value="1"/>
</dbReference>
<feature type="domain" description="Calcineurin-like phosphoesterase" evidence="9">
    <location>
        <begin position="42"/>
        <end position="152"/>
    </location>
</feature>
<comment type="catalytic activity">
    <reaction evidence="1">
        <text>a ribonucleoside 5'-phosphate + H2O = a ribonucleoside + phosphate</text>
        <dbReference type="Rhea" id="RHEA:12484"/>
        <dbReference type="ChEBI" id="CHEBI:15377"/>
        <dbReference type="ChEBI" id="CHEBI:18254"/>
        <dbReference type="ChEBI" id="CHEBI:43474"/>
        <dbReference type="ChEBI" id="CHEBI:58043"/>
        <dbReference type="EC" id="3.1.3.5"/>
    </reaction>
</comment>
<protein>
    <recommendedName>
        <fullName evidence="3">5'-nucleotidase</fullName>
        <ecNumber evidence="3">3.1.3.5</ecNumber>
    </recommendedName>
</protein>
<evidence type="ECO:0000256" key="1">
    <source>
        <dbReference type="ARBA" id="ARBA00000815"/>
    </source>
</evidence>
<dbReference type="PANTHER" id="PTHR11575:SF24">
    <property type="entry name" value="5'-NUCLEOTIDASE"/>
    <property type="match status" value="1"/>
</dbReference>
<dbReference type="PANTHER" id="PTHR11575">
    <property type="entry name" value="5'-NUCLEOTIDASE-RELATED"/>
    <property type="match status" value="1"/>
</dbReference>
<keyword evidence="11" id="KW-1185">Reference proteome</keyword>
<keyword evidence="6 8" id="KW-0547">Nucleotide-binding</keyword>